<dbReference type="Pfam" id="PF07859">
    <property type="entry name" value="Abhydrolase_3"/>
    <property type="match status" value="1"/>
</dbReference>
<reference evidence="3 4" key="1">
    <citation type="submission" date="2016-05" db="EMBL/GenBank/DDBJ databases">
        <title>A degradative enzymes factory behind the ericoid mycorrhizal symbiosis.</title>
        <authorList>
            <consortium name="DOE Joint Genome Institute"/>
            <person name="Martino E."/>
            <person name="Morin E."/>
            <person name="Grelet G."/>
            <person name="Kuo A."/>
            <person name="Kohler A."/>
            <person name="Daghino S."/>
            <person name="Barry K."/>
            <person name="Choi C."/>
            <person name="Cichocki N."/>
            <person name="Clum A."/>
            <person name="Copeland A."/>
            <person name="Hainaut M."/>
            <person name="Haridas S."/>
            <person name="Labutti K."/>
            <person name="Lindquist E."/>
            <person name="Lipzen A."/>
            <person name="Khouja H.-R."/>
            <person name="Murat C."/>
            <person name="Ohm R."/>
            <person name="Olson A."/>
            <person name="Spatafora J."/>
            <person name="Veneault-Fourrey C."/>
            <person name="Henrissat B."/>
            <person name="Grigoriev I."/>
            <person name="Martin F."/>
            <person name="Perotto S."/>
        </authorList>
    </citation>
    <scope>NUCLEOTIDE SEQUENCE [LARGE SCALE GENOMIC DNA]</scope>
    <source>
        <strain evidence="3 4">UAMH 7357</strain>
    </source>
</reference>
<dbReference type="InterPro" id="IPR050300">
    <property type="entry name" value="GDXG_lipolytic_enzyme"/>
</dbReference>
<protein>
    <submittedName>
        <fullName evidence="3">Prolyl oligopeptidase-like protein</fullName>
    </submittedName>
</protein>
<organism evidence="3 4">
    <name type="scientific">Hyaloscypha hepaticicola</name>
    <dbReference type="NCBI Taxonomy" id="2082293"/>
    <lineage>
        <taxon>Eukaryota</taxon>
        <taxon>Fungi</taxon>
        <taxon>Dikarya</taxon>
        <taxon>Ascomycota</taxon>
        <taxon>Pezizomycotina</taxon>
        <taxon>Leotiomycetes</taxon>
        <taxon>Helotiales</taxon>
        <taxon>Hyaloscyphaceae</taxon>
        <taxon>Hyaloscypha</taxon>
    </lineage>
</organism>
<dbReference type="GO" id="GO:0016787">
    <property type="term" value="F:hydrolase activity"/>
    <property type="evidence" value="ECO:0007669"/>
    <property type="project" value="UniProtKB-KW"/>
</dbReference>
<dbReference type="EMBL" id="KZ613464">
    <property type="protein sequence ID" value="PMD28121.1"/>
    <property type="molecule type" value="Genomic_DNA"/>
</dbReference>
<evidence type="ECO:0000313" key="3">
    <source>
        <dbReference type="EMBL" id="PMD28121.1"/>
    </source>
</evidence>
<evidence type="ECO:0000256" key="1">
    <source>
        <dbReference type="ARBA" id="ARBA00022801"/>
    </source>
</evidence>
<dbReference type="InterPro" id="IPR029058">
    <property type="entry name" value="AB_hydrolase_fold"/>
</dbReference>
<keyword evidence="4" id="KW-1185">Reference proteome</keyword>
<evidence type="ECO:0000259" key="2">
    <source>
        <dbReference type="Pfam" id="PF07859"/>
    </source>
</evidence>
<dbReference type="Proteomes" id="UP000235672">
    <property type="component" value="Unassembled WGS sequence"/>
</dbReference>
<dbReference type="AlphaFoldDB" id="A0A2J6QPC6"/>
<dbReference type="Gene3D" id="3.40.50.1820">
    <property type="entry name" value="alpha/beta hydrolase"/>
    <property type="match status" value="1"/>
</dbReference>
<feature type="domain" description="Alpha/beta hydrolase fold-3" evidence="2">
    <location>
        <begin position="126"/>
        <end position="353"/>
    </location>
</feature>
<sequence length="383" mass="42304">MSKTSKNQSSSYRKQKAAAADLSLLEKLDTVPAVLSVSGNALLATFSGFYKNSKTIPKSYYRHVYLTAVRTLTRRTSVRQQHYLFPPTDEAYEAACKARGVKPQSEILEDGTRAHWIGNPQASHLVMNFHGGGYVIPAGKEMVEFMFRIIDAVNSQGKNAACLFLSYDLAPGAPYPRQLQQASMLLNHVLNNLKIPPGNIIFTGDSAGANLALSLLSHISHPHPSTTVPIPSVHLSSPLLGAVLISPWISFDTSTDSFKRNAWKDCIGVEAGKQWSSAFLSCPWPHEEASDEYNQAITADSSWWKDLKVKQILVTAGEEEVLVDGIREFVEKLKKGFGEDKVEFLVADGEYHDQPNLDIGMGIKEKDEGVQAQEIKRWISSKL</sequence>
<dbReference type="STRING" id="1745343.A0A2J6QPC6"/>
<keyword evidence="1" id="KW-0378">Hydrolase</keyword>
<dbReference type="PANTHER" id="PTHR48081">
    <property type="entry name" value="AB HYDROLASE SUPERFAMILY PROTEIN C4A8.06C"/>
    <property type="match status" value="1"/>
</dbReference>
<evidence type="ECO:0000313" key="4">
    <source>
        <dbReference type="Proteomes" id="UP000235672"/>
    </source>
</evidence>
<dbReference type="PANTHER" id="PTHR48081:SF31">
    <property type="entry name" value="STERYL ACETYL HYDROLASE MUG81-RELATED"/>
    <property type="match status" value="1"/>
</dbReference>
<dbReference type="InterPro" id="IPR013094">
    <property type="entry name" value="AB_hydrolase_3"/>
</dbReference>
<proteinExistence type="predicted"/>
<dbReference type="SUPFAM" id="SSF53474">
    <property type="entry name" value="alpha/beta-Hydrolases"/>
    <property type="match status" value="1"/>
</dbReference>
<gene>
    <name evidence="3" type="ORF">NA56DRAFT_639806</name>
</gene>
<accession>A0A2J6QPC6</accession>
<dbReference type="OrthoDB" id="2152029at2759"/>
<name>A0A2J6QPC6_9HELO</name>